<evidence type="ECO:0000313" key="3">
    <source>
        <dbReference type="EMBL" id="SEN62386.1"/>
    </source>
</evidence>
<dbReference type="Gene3D" id="3.10.129.10">
    <property type="entry name" value="Hotdog Thioesterase"/>
    <property type="match status" value="1"/>
</dbReference>
<dbReference type="InterPro" id="IPR003736">
    <property type="entry name" value="PAAI_dom"/>
</dbReference>
<reference evidence="4" key="1">
    <citation type="submission" date="2016-10" db="EMBL/GenBank/DDBJ databases">
        <authorList>
            <person name="Varghese N."/>
            <person name="Submissions S."/>
        </authorList>
    </citation>
    <scope>NUCLEOTIDE SEQUENCE [LARGE SCALE GENOMIC DNA]</scope>
    <source>
        <strain evidence="4">B48,IBRC-M 10115,DSM 25386,CECT 8001</strain>
    </source>
</reference>
<keyword evidence="1" id="KW-0378">Hydrolase</keyword>
<name>A0A1H8I2T5_9BACI</name>
<keyword evidence="4" id="KW-1185">Reference proteome</keyword>
<dbReference type="InterPro" id="IPR029069">
    <property type="entry name" value="HotDog_dom_sf"/>
</dbReference>
<dbReference type="Proteomes" id="UP000198553">
    <property type="component" value="Unassembled WGS sequence"/>
</dbReference>
<gene>
    <name evidence="3" type="ORF">SAMN05192533_11628</name>
</gene>
<evidence type="ECO:0000259" key="2">
    <source>
        <dbReference type="Pfam" id="PF03061"/>
    </source>
</evidence>
<feature type="domain" description="Thioesterase" evidence="2">
    <location>
        <begin position="62"/>
        <end position="132"/>
    </location>
</feature>
<dbReference type="Pfam" id="PF03061">
    <property type="entry name" value="4HBT"/>
    <property type="match status" value="1"/>
</dbReference>
<dbReference type="STRING" id="930146.SAMN05192533_11628"/>
<dbReference type="RefSeq" id="WP_090749182.1">
    <property type="nucleotide sequence ID" value="NZ_FOBW01000016.1"/>
</dbReference>
<accession>A0A1H8I2T5</accession>
<proteinExistence type="predicted"/>
<dbReference type="CDD" id="cd03443">
    <property type="entry name" value="PaaI_thioesterase"/>
    <property type="match status" value="1"/>
</dbReference>
<evidence type="ECO:0000313" key="4">
    <source>
        <dbReference type="Proteomes" id="UP000198553"/>
    </source>
</evidence>
<protein>
    <submittedName>
        <fullName evidence="3">Uncharacterized domain 1-containing protein</fullName>
    </submittedName>
</protein>
<dbReference type="NCBIfam" id="TIGR00369">
    <property type="entry name" value="unchar_dom_1"/>
    <property type="match status" value="1"/>
</dbReference>
<sequence>MNADEIKQLVTRTEHAAEQHQLKPEELFLFKLFDFNFLYDDEQEICRIEVPMNEILLGPLKFIHGGFITFLADTCMGHLCFRYLDEPFVALELKTQYLKSVQEGIIVAEARFRKKGKTILFIDCDVMTKDGTPLSNISATFYVLPDKKKEKE</sequence>
<dbReference type="GO" id="GO:0016289">
    <property type="term" value="F:acyl-CoA hydrolase activity"/>
    <property type="evidence" value="ECO:0007669"/>
    <property type="project" value="UniProtKB-ARBA"/>
</dbReference>
<dbReference type="SUPFAM" id="SSF54637">
    <property type="entry name" value="Thioesterase/thiol ester dehydrase-isomerase"/>
    <property type="match status" value="1"/>
</dbReference>
<organism evidence="3 4">
    <name type="scientific">Mesobacillus persicus</name>
    <dbReference type="NCBI Taxonomy" id="930146"/>
    <lineage>
        <taxon>Bacteria</taxon>
        <taxon>Bacillati</taxon>
        <taxon>Bacillota</taxon>
        <taxon>Bacilli</taxon>
        <taxon>Bacillales</taxon>
        <taxon>Bacillaceae</taxon>
        <taxon>Mesobacillus</taxon>
    </lineage>
</organism>
<dbReference type="OrthoDB" id="328435at2"/>
<evidence type="ECO:0000256" key="1">
    <source>
        <dbReference type="ARBA" id="ARBA00022801"/>
    </source>
</evidence>
<dbReference type="EMBL" id="FOBW01000016">
    <property type="protein sequence ID" value="SEN62386.1"/>
    <property type="molecule type" value="Genomic_DNA"/>
</dbReference>
<dbReference type="InterPro" id="IPR006683">
    <property type="entry name" value="Thioestr_dom"/>
</dbReference>
<dbReference type="AlphaFoldDB" id="A0A1H8I2T5"/>